<dbReference type="RefSeq" id="WP_093974009.1">
    <property type="nucleotide sequence ID" value="NZ_FXXQ01000006.1"/>
</dbReference>
<name>A0A238J0M6_9RHOB</name>
<evidence type="ECO:0000313" key="2">
    <source>
        <dbReference type="Proteomes" id="UP000201838"/>
    </source>
</evidence>
<dbReference type="AlphaFoldDB" id="A0A238J0M6"/>
<reference evidence="1 2" key="1">
    <citation type="submission" date="2017-05" db="EMBL/GenBank/DDBJ databases">
        <authorList>
            <person name="Song R."/>
            <person name="Chenine A.L."/>
            <person name="Ruprecht R.M."/>
        </authorList>
    </citation>
    <scope>NUCLEOTIDE SEQUENCE [LARGE SCALE GENOMIC DNA]</scope>
    <source>
        <strain evidence="1 2">CECT 8489</strain>
    </source>
</reference>
<gene>
    <name evidence="1" type="ORF">BOA8489_01986</name>
</gene>
<sequence>MALIIAALLVLVFAANVVIGSVAGAPILGNVEEMLLLFGASISFVTSVLKKEAERDAAKENQD</sequence>
<dbReference type="EMBL" id="FXXQ01000006">
    <property type="protein sequence ID" value="SMX23873.1"/>
    <property type="molecule type" value="Genomic_DNA"/>
</dbReference>
<proteinExistence type="predicted"/>
<dbReference type="Proteomes" id="UP000201838">
    <property type="component" value="Unassembled WGS sequence"/>
</dbReference>
<accession>A0A238J0M6</accession>
<keyword evidence="2" id="KW-1185">Reference proteome</keyword>
<organism evidence="1 2">
    <name type="scientific">Boseongicola aestuarii</name>
    <dbReference type="NCBI Taxonomy" id="1470561"/>
    <lineage>
        <taxon>Bacteria</taxon>
        <taxon>Pseudomonadati</taxon>
        <taxon>Pseudomonadota</taxon>
        <taxon>Alphaproteobacteria</taxon>
        <taxon>Rhodobacterales</taxon>
        <taxon>Paracoccaceae</taxon>
        <taxon>Boseongicola</taxon>
    </lineage>
</organism>
<dbReference type="OrthoDB" id="7875193at2"/>
<protein>
    <submittedName>
        <fullName evidence="1">Uncharacterized protein</fullName>
    </submittedName>
</protein>
<evidence type="ECO:0000313" key="1">
    <source>
        <dbReference type="EMBL" id="SMX23873.1"/>
    </source>
</evidence>